<evidence type="ECO:0000313" key="2">
    <source>
        <dbReference type="EMBL" id="GFZ98015.1"/>
    </source>
</evidence>
<protein>
    <recommendedName>
        <fullName evidence="1">DUF1835 domain-containing protein</fullName>
    </recommendedName>
</protein>
<dbReference type="EMBL" id="BMHE01000033">
    <property type="protein sequence ID" value="GFZ98015.1"/>
    <property type="molecule type" value="Genomic_DNA"/>
</dbReference>
<reference evidence="3" key="1">
    <citation type="journal article" date="2019" name="Int. J. Syst. Evol. Microbiol.">
        <title>The Global Catalogue of Microorganisms (GCM) 10K type strain sequencing project: providing services to taxonomists for standard genome sequencing and annotation.</title>
        <authorList>
            <consortium name="The Broad Institute Genomics Platform"/>
            <consortium name="The Broad Institute Genome Sequencing Center for Infectious Disease"/>
            <person name="Wu L."/>
            <person name="Ma J."/>
        </authorList>
    </citation>
    <scope>NUCLEOTIDE SEQUENCE [LARGE SCALE GENOMIC DNA]</scope>
    <source>
        <strain evidence="3">CGMCC 1.15043</strain>
    </source>
</reference>
<dbReference type="RefSeq" id="WP_189016427.1">
    <property type="nucleotide sequence ID" value="NZ_BMHE01000033.1"/>
</dbReference>
<sequence length="336" mass="37964">MPRILHIVNGDAFGNKLRASGIDGDILVWRESLYEGPIGMRMSDSALLPLRAAYMNQRHGIPEALFSATAKQQEEALDALSAETDEVVLWFEHDLYDQLMLCYLLSRLHDRANRPFQLSVLSLGEFPGIDIFYGLGQLSTDQIASLHRTWVPVEVGQLRLAHQVWTAVSAAEPYLLASLMEEDLSLLPFLIKALQANYDRYPSMYNGLNAIQQLILSRLKESDRPILPLFQQISDELSGYGLGDLQFWGILEDLRLCTEPLLQISEDRRLPQYGEALPLDFENWRVSITDLGILIHNGARDHLSINGVDDWIGGVRLLGRDQVWRRNTATTGLLKV</sequence>
<evidence type="ECO:0000259" key="1">
    <source>
        <dbReference type="Pfam" id="PF08874"/>
    </source>
</evidence>
<dbReference type="InterPro" id="IPR014973">
    <property type="entry name" value="DUF1835"/>
</dbReference>
<name>A0ABQ1F2H9_9BACL</name>
<accession>A0ABQ1F2H9</accession>
<feature type="domain" description="DUF1835" evidence="1">
    <location>
        <begin position="5"/>
        <end position="114"/>
    </location>
</feature>
<proteinExistence type="predicted"/>
<dbReference type="Proteomes" id="UP000615455">
    <property type="component" value="Unassembled WGS sequence"/>
</dbReference>
<evidence type="ECO:0000313" key="3">
    <source>
        <dbReference type="Proteomes" id="UP000615455"/>
    </source>
</evidence>
<keyword evidence="3" id="KW-1185">Reference proteome</keyword>
<dbReference type="Pfam" id="PF08874">
    <property type="entry name" value="DUF1835"/>
    <property type="match status" value="1"/>
</dbReference>
<organism evidence="2 3">
    <name type="scientific">Paenibacillus marchantiophytorum</name>
    <dbReference type="NCBI Taxonomy" id="1619310"/>
    <lineage>
        <taxon>Bacteria</taxon>
        <taxon>Bacillati</taxon>
        <taxon>Bacillota</taxon>
        <taxon>Bacilli</taxon>
        <taxon>Bacillales</taxon>
        <taxon>Paenibacillaceae</taxon>
        <taxon>Paenibacillus</taxon>
    </lineage>
</organism>
<comment type="caution">
    <text evidence="2">The sequence shown here is derived from an EMBL/GenBank/DDBJ whole genome shotgun (WGS) entry which is preliminary data.</text>
</comment>
<gene>
    <name evidence="2" type="ORF">GCM10008018_50380</name>
</gene>